<dbReference type="InterPro" id="IPR026634">
    <property type="entry name" value="TPST-like"/>
</dbReference>
<dbReference type="STRING" id="1249552.PS2015_524"/>
<dbReference type="SUPFAM" id="SSF52540">
    <property type="entry name" value="P-loop containing nucleoside triphosphate hydrolases"/>
    <property type="match status" value="1"/>
</dbReference>
<dbReference type="EMBL" id="CP013189">
    <property type="protein sequence ID" value="ALO45210.1"/>
    <property type="molecule type" value="Genomic_DNA"/>
</dbReference>
<organism evidence="2 3">
    <name type="scientific">Pseudohongiella spirulinae</name>
    <dbReference type="NCBI Taxonomy" id="1249552"/>
    <lineage>
        <taxon>Bacteria</taxon>
        <taxon>Pseudomonadati</taxon>
        <taxon>Pseudomonadota</taxon>
        <taxon>Gammaproteobacteria</taxon>
        <taxon>Pseudomonadales</taxon>
        <taxon>Pseudohongiellaceae</taxon>
        <taxon>Pseudohongiella</taxon>
    </lineage>
</organism>
<dbReference type="SUPFAM" id="SSF48452">
    <property type="entry name" value="TPR-like"/>
    <property type="match status" value="1"/>
</dbReference>
<dbReference type="Proteomes" id="UP000065641">
    <property type="component" value="Chromosome"/>
</dbReference>
<dbReference type="GO" id="GO:0008476">
    <property type="term" value="F:protein-tyrosine sulfotransferase activity"/>
    <property type="evidence" value="ECO:0007669"/>
    <property type="project" value="InterPro"/>
</dbReference>
<dbReference type="Gene3D" id="3.40.50.300">
    <property type="entry name" value="P-loop containing nucleotide triphosphate hydrolases"/>
    <property type="match status" value="1"/>
</dbReference>
<dbReference type="AlphaFoldDB" id="A0A0S2KAA0"/>
<dbReference type="Gene3D" id="1.25.40.10">
    <property type="entry name" value="Tetratricopeptide repeat domain"/>
    <property type="match status" value="2"/>
</dbReference>
<evidence type="ECO:0000256" key="1">
    <source>
        <dbReference type="ARBA" id="ARBA00022679"/>
    </source>
</evidence>
<dbReference type="PANTHER" id="PTHR12788:SF10">
    <property type="entry name" value="PROTEIN-TYROSINE SULFOTRANSFERASE"/>
    <property type="match status" value="1"/>
</dbReference>
<dbReference type="InterPro" id="IPR011990">
    <property type="entry name" value="TPR-like_helical_dom_sf"/>
</dbReference>
<dbReference type="PANTHER" id="PTHR12788">
    <property type="entry name" value="PROTEIN-TYROSINE SULFOTRANSFERASE 2"/>
    <property type="match status" value="1"/>
</dbReference>
<name>A0A0S2KAA0_9GAMM</name>
<protein>
    <recommendedName>
        <fullName evidence="4">Sulfotransferase</fullName>
    </recommendedName>
</protein>
<evidence type="ECO:0008006" key="4">
    <source>
        <dbReference type="Google" id="ProtNLM"/>
    </source>
</evidence>
<dbReference type="KEGG" id="pspi:PS2015_524"/>
<evidence type="ECO:0000313" key="3">
    <source>
        <dbReference type="Proteomes" id="UP000065641"/>
    </source>
</evidence>
<keyword evidence="3" id="KW-1185">Reference proteome</keyword>
<gene>
    <name evidence="2" type="ORF">PS2015_524</name>
</gene>
<keyword evidence="1" id="KW-0808">Transferase</keyword>
<dbReference type="RefSeq" id="WP_058020699.1">
    <property type="nucleotide sequence ID" value="NZ_CP013189.1"/>
</dbReference>
<sequence length="523" mass="58094">MSTLNNQLADLDAALSAGQLALALEQGSRLVAEYPDSQHGWLSYSEACRLAGRTEAAREAARQAWQLAPQNLFAVAQYARCLMPYADHRLISELVRTGIRSDAGNDWALDILASCAVSVDDWEQALSLYERLLQSNATNPHYRYMQGLALSVSGMTEQALQSLEKIRRDPQFSGRVLNLIQDIDATRVNRDELEAVLGSQQTISSQDKIYALQALGRLHHSERRFEEAFSCWQRANELKASGARYKADDWDVFAARLMRLGGNVAADSSPSPPGGKSPIFIVGLPRSGTTLLERILVNSGHVAALGELRDFEVLMQMHMGESITPLPFDFRPEKAAAIDWVAIGESYCERLASRDSSGRHPCDKNPFNFLFCGLILAALPDARIIHIKKHPLDAGLGTFRHIFAAAAPWSYRLADIAHFYVLYDRVMAHWVALYPDRIYQIHYDELVSDPEVQSSMLFEWLNLPWSGSVPDTAASKGVVRSASANQVRSPIHQQAVQVWRNYASQLSALKDSLERGGVLDGND</sequence>
<accession>A0A0S2KAA0</accession>
<proteinExistence type="predicted"/>
<dbReference type="InterPro" id="IPR019734">
    <property type="entry name" value="TPR_rpt"/>
</dbReference>
<reference evidence="2 3" key="1">
    <citation type="submission" date="2015-11" db="EMBL/GenBank/DDBJ databases">
        <authorList>
            <person name="Zhang Y."/>
            <person name="Guo Z."/>
        </authorList>
    </citation>
    <scope>NUCLEOTIDE SEQUENCE [LARGE SCALE GENOMIC DNA]</scope>
    <source>
        <strain evidence="2 3">KCTC 32221</strain>
    </source>
</reference>
<dbReference type="Pfam" id="PF13469">
    <property type="entry name" value="Sulfotransfer_3"/>
    <property type="match status" value="1"/>
</dbReference>
<dbReference type="InterPro" id="IPR027417">
    <property type="entry name" value="P-loop_NTPase"/>
</dbReference>
<dbReference type="Pfam" id="PF13176">
    <property type="entry name" value="TPR_7"/>
    <property type="match status" value="1"/>
</dbReference>
<evidence type="ECO:0000313" key="2">
    <source>
        <dbReference type="EMBL" id="ALO45210.1"/>
    </source>
</evidence>